<keyword evidence="4" id="KW-1185">Reference proteome</keyword>
<proteinExistence type="predicted"/>
<dbReference type="PANTHER" id="PTHR43433:SF5">
    <property type="entry name" value="AB HYDROLASE-1 DOMAIN-CONTAINING PROTEIN"/>
    <property type="match status" value="1"/>
</dbReference>
<dbReference type="SUPFAM" id="SSF53474">
    <property type="entry name" value="alpha/beta-Hydrolases"/>
    <property type="match status" value="1"/>
</dbReference>
<dbReference type="Pfam" id="PF00561">
    <property type="entry name" value="Abhydrolase_1"/>
    <property type="match status" value="1"/>
</dbReference>
<organism evidence="3 4">
    <name type="scientific">Halosaccharopolyspora lacisalsi</name>
    <dbReference type="NCBI Taxonomy" id="1000566"/>
    <lineage>
        <taxon>Bacteria</taxon>
        <taxon>Bacillati</taxon>
        <taxon>Actinomycetota</taxon>
        <taxon>Actinomycetes</taxon>
        <taxon>Pseudonocardiales</taxon>
        <taxon>Pseudonocardiaceae</taxon>
        <taxon>Halosaccharopolyspora</taxon>
    </lineage>
</organism>
<comment type="caution">
    <text evidence="3">The sequence shown here is derived from an EMBL/GenBank/DDBJ whole genome shotgun (WGS) entry which is preliminary data.</text>
</comment>
<sequence>MQRFVTTGEGVRLWTESSGHAEDPPVLLITGANASAPSWPDEFVELLVSRGWRVLRYDHRDTGRSTRVDIIERPYSVADMAGDAVAVLDGHGITGAHVVGFSLGGTLGQVLALDHGPRLRSLALVATAALDVDFVGNMRRALADEPSPDGLPTPTPQIVRAMVSRADPVTDRESALRARVDEWRLLAGEVLPFDAEEFRRLEQRVMDHEGSWQRPGNHAVTTPVPTERGVDLAQVTTPTLVVEGGQGPINPPPHGAALGRCTPPWPVRAGTRHGTRPARQRAPVPRRTSRRALPVVLDRGPLRAGSVTRRGHDSCPVGCGRACG</sequence>
<accession>A0A839DVB0</accession>
<evidence type="ECO:0000313" key="3">
    <source>
        <dbReference type="EMBL" id="MBA8824699.1"/>
    </source>
</evidence>
<dbReference type="AlphaFoldDB" id="A0A839DVB0"/>
<evidence type="ECO:0000256" key="1">
    <source>
        <dbReference type="SAM" id="MobiDB-lite"/>
    </source>
</evidence>
<gene>
    <name evidence="3" type="ORF">FHX42_002046</name>
</gene>
<dbReference type="GO" id="GO:0004806">
    <property type="term" value="F:triacylglycerol lipase activity"/>
    <property type="evidence" value="ECO:0007669"/>
    <property type="project" value="TreeGrafter"/>
</dbReference>
<keyword evidence="3" id="KW-0378">Hydrolase</keyword>
<dbReference type="GO" id="GO:0102530">
    <property type="term" value="F:aclacinomycin T methylesterase activity"/>
    <property type="evidence" value="ECO:0007669"/>
    <property type="project" value="UniProtKB-EC"/>
</dbReference>
<feature type="region of interest" description="Disordered" evidence="1">
    <location>
        <begin position="268"/>
        <end position="290"/>
    </location>
</feature>
<dbReference type="InterPro" id="IPR050471">
    <property type="entry name" value="AB_hydrolase"/>
</dbReference>
<protein>
    <submittedName>
        <fullName evidence="3">10-carbomethoxy-13-deoxycarminomycin esterase/esterase</fullName>
        <ecNumber evidence="3">3.1.1.95</ecNumber>
    </submittedName>
</protein>
<dbReference type="GO" id="GO:0046503">
    <property type="term" value="P:glycerolipid catabolic process"/>
    <property type="evidence" value="ECO:0007669"/>
    <property type="project" value="TreeGrafter"/>
</dbReference>
<evidence type="ECO:0000313" key="4">
    <source>
        <dbReference type="Proteomes" id="UP000569329"/>
    </source>
</evidence>
<dbReference type="InterPro" id="IPR029058">
    <property type="entry name" value="AB_hydrolase_fold"/>
</dbReference>
<name>A0A839DVB0_9PSEU</name>
<dbReference type="Gene3D" id="3.40.50.1820">
    <property type="entry name" value="alpha/beta hydrolase"/>
    <property type="match status" value="1"/>
</dbReference>
<dbReference type="EC" id="3.1.1.95" evidence="3"/>
<feature type="domain" description="AB hydrolase-1" evidence="2">
    <location>
        <begin position="24"/>
        <end position="256"/>
    </location>
</feature>
<dbReference type="EMBL" id="JACGWZ010000002">
    <property type="protein sequence ID" value="MBA8824699.1"/>
    <property type="molecule type" value="Genomic_DNA"/>
</dbReference>
<dbReference type="InterPro" id="IPR000073">
    <property type="entry name" value="AB_hydrolase_1"/>
</dbReference>
<evidence type="ECO:0000259" key="2">
    <source>
        <dbReference type="Pfam" id="PF00561"/>
    </source>
</evidence>
<dbReference type="PANTHER" id="PTHR43433">
    <property type="entry name" value="HYDROLASE, ALPHA/BETA FOLD FAMILY PROTEIN"/>
    <property type="match status" value="1"/>
</dbReference>
<dbReference type="Proteomes" id="UP000569329">
    <property type="component" value="Unassembled WGS sequence"/>
</dbReference>
<dbReference type="RefSeq" id="WP_235987159.1">
    <property type="nucleotide sequence ID" value="NZ_JACGWZ010000002.1"/>
</dbReference>
<reference evidence="3 4" key="1">
    <citation type="submission" date="2020-07" db="EMBL/GenBank/DDBJ databases">
        <title>Sequencing the genomes of 1000 actinobacteria strains.</title>
        <authorList>
            <person name="Klenk H.-P."/>
        </authorList>
    </citation>
    <scope>NUCLEOTIDE SEQUENCE [LARGE SCALE GENOMIC DNA]</scope>
    <source>
        <strain evidence="3 4">DSM 45975</strain>
    </source>
</reference>
<feature type="compositionally biased region" description="Basic residues" evidence="1">
    <location>
        <begin position="270"/>
        <end position="279"/>
    </location>
</feature>